<protein>
    <submittedName>
        <fullName evidence="3">Uncharacterized protein</fullName>
    </submittedName>
</protein>
<gene>
    <name evidence="3" type="ORF">FIBRA_06094</name>
</gene>
<feature type="region of interest" description="Disordered" evidence="1">
    <location>
        <begin position="119"/>
        <end position="173"/>
    </location>
</feature>
<dbReference type="InParanoid" id="J4IB29"/>
<feature type="compositionally biased region" description="Polar residues" evidence="1">
    <location>
        <begin position="124"/>
        <end position="138"/>
    </location>
</feature>
<accession>J4IB29</accession>
<dbReference type="HOGENOM" id="CLU_776211_0_0_1"/>
<feature type="transmembrane region" description="Helical" evidence="2">
    <location>
        <begin position="76"/>
        <end position="98"/>
    </location>
</feature>
<organism evidence="3 4">
    <name type="scientific">Fibroporia radiculosa</name>
    <dbReference type="NCBI Taxonomy" id="599839"/>
    <lineage>
        <taxon>Eukaryota</taxon>
        <taxon>Fungi</taxon>
        <taxon>Dikarya</taxon>
        <taxon>Basidiomycota</taxon>
        <taxon>Agaricomycotina</taxon>
        <taxon>Agaricomycetes</taxon>
        <taxon>Polyporales</taxon>
        <taxon>Fibroporiaceae</taxon>
        <taxon>Fibroporia</taxon>
    </lineage>
</organism>
<keyword evidence="2" id="KW-0472">Membrane</keyword>
<dbReference type="Proteomes" id="UP000006352">
    <property type="component" value="Unassembled WGS sequence"/>
</dbReference>
<dbReference type="EMBL" id="HE797135">
    <property type="protein sequence ID" value="CCM03941.1"/>
    <property type="molecule type" value="Genomic_DNA"/>
</dbReference>
<dbReference type="GeneID" id="24098852"/>
<proteinExistence type="predicted"/>
<feature type="compositionally biased region" description="Basic and acidic residues" evidence="1">
    <location>
        <begin position="339"/>
        <end position="357"/>
    </location>
</feature>
<keyword evidence="2" id="KW-1133">Transmembrane helix</keyword>
<evidence type="ECO:0000313" key="3">
    <source>
        <dbReference type="EMBL" id="CCM03941.1"/>
    </source>
</evidence>
<dbReference type="OrthoDB" id="2804368at2759"/>
<keyword evidence="4" id="KW-1185">Reference proteome</keyword>
<evidence type="ECO:0000256" key="2">
    <source>
        <dbReference type="SAM" id="Phobius"/>
    </source>
</evidence>
<feature type="compositionally biased region" description="Basic and acidic residues" evidence="1">
    <location>
        <begin position="289"/>
        <end position="312"/>
    </location>
</feature>
<feature type="compositionally biased region" description="Low complexity" evidence="1">
    <location>
        <begin position="153"/>
        <end position="165"/>
    </location>
</feature>
<evidence type="ECO:0000256" key="1">
    <source>
        <dbReference type="SAM" id="MobiDB-lite"/>
    </source>
</evidence>
<keyword evidence="2" id="KW-0812">Transmembrane</keyword>
<name>J4IB29_9APHY</name>
<feature type="region of interest" description="Disordered" evidence="1">
    <location>
        <begin position="286"/>
        <end position="357"/>
    </location>
</feature>
<feature type="region of interest" description="Disordered" evidence="1">
    <location>
        <begin position="241"/>
        <end position="271"/>
    </location>
</feature>
<dbReference type="AlphaFoldDB" id="J4IB29"/>
<reference evidence="3 4" key="1">
    <citation type="journal article" date="2012" name="Appl. Environ. Microbiol.">
        <title>Short-read sequencing for genomic analysis of the brown rot fungus Fibroporia radiculosa.</title>
        <authorList>
            <person name="Tang J.D."/>
            <person name="Perkins A.D."/>
            <person name="Sonstegard T.S."/>
            <person name="Schroeder S.G."/>
            <person name="Burgess S.C."/>
            <person name="Diehl S.V."/>
        </authorList>
    </citation>
    <scope>NUCLEOTIDE SEQUENCE [LARGE SCALE GENOMIC DNA]</scope>
    <source>
        <strain evidence="3 4">TFFH 294</strain>
    </source>
</reference>
<dbReference type="RefSeq" id="XP_012183224.1">
    <property type="nucleotide sequence ID" value="XM_012327834.1"/>
</dbReference>
<evidence type="ECO:0000313" key="4">
    <source>
        <dbReference type="Proteomes" id="UP000006352"/>
    </source>
</evidence>
<sequence>MPSCHRYLDLLAQIPRTKVIPPRDESPTPQTSGVDHQVTSTMHPNTIYFTSSVTVSTAAPSQSSGPPNVNNVLGPLLGGLLGGFFGLIVIVVILWCIWRRRYDIFCRRDFVDPEPPVLDYKQTGHPSRGNSAVSSPEPSRQPYPYGQVGRPLSSISTSTSAHSPTLTPTYSHSPSVLTTNYSLPLSAAPSTLMNLTTTPLPGASTALSPGSSVTSFSRASTPGLVYPAPLLQYRNERQQGRLSWPRYSSSEDGNDESRSSVLRPRSERRPSRLSLTLANWNPETDAELDVMRASDSDERKDSSGIGTKEIDGKSANGGRAKAESPSPCAKQVFVGPSRTDPDDCRSAEDKVDLPPTS</sequence>